<reference evidence="1 2" key="1">
    <citation type="submission" date="2014-10" db="EMBL/GenBank/DDBJ databases">
        <title>Draft genome of the hookworm Ancylostoma caninum.</title>
        <authorList>
            <person name="Mitreva M."/>
        </authorList>
    </citation>
    <scope>NUCLEOTIDE SEQUENCE [LARGE SCALE GENOMIC DNA]</scope>
    <source>
        <strain evidence="1 2">Baltimore</strain>
    </source>
</reference>
<dbReference type="Proteomes" id="UP000252519">
    <property type="component" value="Unassembled WGS sequence"/>
</dbReference>
<sequence length="94" mass="10769">MPPTLRVCSATAKSQTLKNCGMNLRQRRLMSAPFEDAKNPKPLQCREVVPMREQHGIEGVSLYEMLNINQRSAADDILTAVIRDGHRCFFHWRS</sequence>
<comment type="caution">
    <text evidence="1">The sequence shown here is derived from an EMBL/GenBank/DDBJ whole genome shotgun (WGS) entry which is preliminary data.</text>
</comment>
<name>A0A368GCH0_ANCCA</name>
<organism evidence="1 2">
    <name type="scientific">Ancylostoma caninum</name>
    <name type="common">Dog hookworm</name>
    <dbReference type="NCBI Taxonomy" id="29170"/>
    <lineage>
        <taxon>Eukaryota</taxon>
        <taxon>Metazoa</taxon>
        <taxon>Ecdysozoa</taxon>
        <taxon>Nematoda</taxon>
        <taxon>Chromadorea</taxon>
        <taxon>Rhabditida</taxon>
        <taxon>Rhabditina</taxon>
        <taxon>Rhabditomorpha</taxon>
        <taxon>Strongyloidea</taxon>
        <taxon>Ancylostomatidae</taxon>
        <taxon>Ancylostomatinae</taxon>
        <taxon>Ancylostoma</taxon>
    </lineage>
</organism>
<evidence type="ECO:0000313" key="1">
    <source>
        <dbReference type="EMBL" id="RCN42093.1"/>
    </source>
</evidence>
<gene>
    <name evidence="1" type="ORF">ANCCAN_11963</name>
</gene>
<keyword evidence="2" id="KW-1185">Reference proteome</keyword>
<evidence type="ECO:0000313" key="2">
    <source>
        <dbReference type="Proteomes" id="UP000252519"/>
    </source>
</evidence>
<dbReference type="EMBL" id="JOJR01000211">
    <property type="protein sequence ID" value="RCN42093.1"/>
    <property type="molecule type" value="Genomic_DNA"/>
</dbReference>
<proteinExistence type="predicted"/>
<accession>A0A368GCH0</accession>
<protein>
    <submittedName>
        <fullName evidence="1">Uncharacterized protein</fullName>
    </submittedName>
</protein>
<dbReference type="AlphaFoldDB" id="A0A368GCH0"/>